<name>A0A344UUM2_9ACTN</name>
<evidence type="ECO:0000256" key="2">
    <source>
        <dbReference type="ARBA" id="ARBA00023125"/>
    </source>
</evidence>
<evidence type="ECO:0000259" key="4">
    <source>
        <dbReference type="PROSITE" id="PS51000"/>
    </source>
</evidence>
<dbReference type="InterPro" id="IPR050313">
    <property type="entry name" value="Carb_Metab_HTH_regulators"/>
</dbReference>
<keyword evidence="6" id="KW-1185">Reference proteome</keyword>
<dbReference type="Gene3D" id="1.10.10.10">
    <property type="entry name" value="Winged helix-like DNA-binding domain superfamily/Winged helix DNA-binding domain"/>
    <property type="match status" value="1"/>
</dbReference>
<dbReference type="PANTHER" id="PTHR30363">
    <property type="entry name" value="HTH-TYPE TRANSCRIPTIONAL REGULATOR SRLR-RELATED"/>
    <property type="match status" value="1"/>
</dbReference>
<keyword evidence="1" id="KW-0805">Transcription regulation</keyword>
<proteinExistence type="predicted"/>
<dbReference type="InterPro" id="IPR001034">
    <property type="entry name" value="DeoR_HTH"/>
</dbReference>
<evidence type="ECO:0000256" key="3">
    <source>
        <dbReference type="ARBA" id="ARBA00023163"/>
    </source>
</evidence>
<dbReference type="PRINTS" id="PR00037">
    <property type="entry name" value="HTHLACR"/>
</dbReference>
<feature type="domain" description="HTH deoR-type" evidence="4">
    <location>
        <begin position="14"/>
        <end position="69"/>
    </location>
</feature>
<reference evidence="5 6" key="1">
    <citation type="submission" date="2017-12" db="EMBL/GenBank/DDBJ databases">
        <title>The whole genome sequence of the Acidipropionibacterium virtanenii sp. nov. type strain JS278.</title>
        <authorList>
            <person name="Laine P."/>
            <person name="Deptula P."/>
            <person name="Varmanen P."/>
            <person name="Auvinen P."/>
        </authorList>
    </citation>
    <scope>NUCLEOTIDE SEQUENCE [LARGE SCALE GENOMIC DNA]</scope>
    <source>
        <strain evidence="5 6">JS278</strain>
    </source>
</reference>
<sequence length="269" mass="28330">MSFPPAETATSSRRSDRMVALLAILRDRQEVQLRELADLLGASAATIRRDVAALADQGLLIRTHGGARSAGVGAELPVNLRDGRHRRAKEAIARAAVSELPVGKHAIALTGGTTTAEVLRALHHRRDLTIVTNSVGIALEAANQGQQRVLIAGGILRPSSLELVGSLAESTFKQINVGTAIVGCDGLSIEGGLTTHDDVEAATNHTMIERAPRIIAVADGSKIGRVTLARLADVGDIDLLVTDDTADPEQIEGIRARGVQVKTVQAPRE</sequence>
<keyword evidence="3" id="KW-0804">Transcription</keyword>
<accession>A0A344UUM2</accession>
<dbReference type="SMART" id="SM00420">
    <property type="entry name" value="HTH_DEOR"/>
    <property type="match status" value="1"/>
</dbReference>
<dbReference type="Pfam" id="PF08220">
    <property type="entry name" value="HTH_DeoR"/>
    <property type="match status" value="1"/>
</dbReference>
<dbReference type="PANTHER" id="PTHR30363:SF44">
    <property type="entry name" value="AGA OPERON TRANSCRIPTIONAL REPRESSOR-RELATED"/>
    <property type="match status" value="1"/>
</dbReference>
<dbReference type="KEGG" id="acij:JS278_01811"/>
<dbReference type="SMART" id="SM01134">
    <property type="entry name" value="DeoRC"/>
    <property type="match status" value="1"/>
</dbReference>
<evidence type="ECO:0000313" key="5">
    <source>
        <dbReference type="EMBL" id="AXE38970.1"/>
    </source>
</evidence>
<dbReference type="PROSITE" id="PS51000">
    <property type="entry name" value="HTH_DEOR_2"/>
    <property type="match status" value="1"/>
</dbReference>
<dbReference type="InterPro" id="IPR018356">
    <property type="entry name" value="Tscrpt_reg_HTH_DeoR_CS"/>
</dbReference>
<evidence type="ECO:0000313" key="6">
    <source>
        <dbReference type="Proteomes" id="UP000251995"/>
    </source>
</evidence>
<dbReference type="GO" id="GO:0003677">
    <property type="term" value="F:DNA binding"/>
    <property type="evidence" value="ECO:0007669"/>
    <property type="project" value="UniProtKB-KW"/>
</dbReference>
<dbReference type="InterPro" id="IPR014036">
    <property type="entry name" value="DeoR-like_C"/>
</dbReference>
<dbReference type="SUPFAM" id="SSF100950">
    <property type="entry name" value="NagB/RpiA/CoA transferase-like"/>
    <property type="match status" value="1"/>
</dbReference>
<keyword evidence="2" id="KW-0238">DNA-binding</keyword>
<dbReference type="Gene3D" id="3.40.50.1360">
    <property type="match status" value="1"/>
</dbReference>
<protein>
    <submittedName>
        <fullName evidence="5">Glucitol operon repressor</fullName>
    </submittedName>
</protein>
<dbReference type="InterPro" id="IPR037171">
    <property type="entry name" value="NagB/RpiA_transferase-like"/>
</dbReference>
<evidence type="ECO:0000256" key="1">
    <source>
        <dbReference type="ARBA" id="ARBA00023015"/>
    </source>
</evidence>
<dbReference type="GO" id="GO:0003700">
    <property type="term" value="F:DNA-binding transcription factor activity"/>
    <property type="evidence" value="ECO:0007669"/>
    <property type="project" value="InterPro"/>
</dbReference>
<dbReference type="InterPro" id="IPR036388">
    <property type="entry name" value="WH-like_DNA-bd_sf"/>
</dbReference>
<organism evidence="5 6">
    <name type="scientific">Acidipropionibacterium virtanenii</name>
    <dbReference type="NCBI Taxonomy" id="2057246"/>
    <lineage>
        <taxon>Bacteria</taxon>
        <taxon>Bacillati</taxon>
        <taxon>Actinomycetota</taxon>
        <taxon>Actinomycetes</taxon>
        <taxon>Propionibacteriales</taxon>
        <taxon>Propionibacteriaceae</taxon>
        <taxon>Acidipropionibacterium</taxon>
    </lineage>
</organism>
<dbReference type="SUPFAM" id="SSF46785">
    <property type="entry name" value="Winged helix' DNA-binding domain"/>
    <property type="match status" value="1"/>
</dbReference>
<dbReference type="EMBL" id="CP025198">
    <property type="protein sequence ID" value="AXE38970.1"/>
    <property type="molecule type" value="Genomic_DNA"/>
</dbReference>
<gene>
    <name evidence="5" type="primary">srlR_2</name>
    <name evidence="5" type="ORF">JS278_01811</name>
</gene>
<dbReference type="Proteomes" id="UP000251995">
    <property type="component" value="Chromosome"/>
</dbReference>
<dbReference type="InterPro" id="IPR036390">
    <property type="entry name" value="WH_DNA-bd_sf"/>
</dbReference>
<dbReference type="AlphaFoldDB" id="A0A344UUM2"/>
<dbReference type="Pfam" id="PF00455">
    <property type="entry name" value="DeoRC"/>
    <property type="match status" value="1"/>
</dbReference>
<dbReference type="PROSITE" id="PS00894">
    <property type="entry name" value="HTH_DEOR_1"/>
    <property type="match status" value="1"/>
</dbReference>